<name>R7S031_STEHR</name>
<feature type="non-terminal residue" evidence="1">
    <location>
        <position position="111"/>
    </location>
</feature>
<evidence type="ECO:0000313" key="1">
    <source>
        <dbReference type="EMBL" id="EIM80463.1"/>
    </source>
</evidence>
<dbReference type="RefSeq" id="XP_007310375.1">
    <property type="nucleotide sequence ID" value="XM_007310313.1"/>
</dbReference>
<reference evidence="2" key="1">
    <citation type="journal article" date="2012" name="Science">
        <title>The Paleozoic origin of enzymatic lignin decomposition reconstructed from 31 fungal genomes.</title>
        <authorList>
            <person name="Floudas D."/>
            <person name="Binder M."/>
            <person name="Riley R."/>
            <person name="Barry K."/>
            <person name="Blanchette R.A."/>
            <person name="Henrissat B."/>
            <person name="Martinez A.T."/>
            <person name="Otillar R."/>
            <person name="Spatafora J.W."/>
            <person name="Yadav J.S."/>
            <person name="Aerts A."/>
            <person name="Benoit I."/>
            <person name="Boyd A."/>
            <person name="Carlson A."/>
            <person name="Copeland A."/>
            <person name="Coutinho P.M."/>
            <person name="de Vries R.P."/>
            <person name="Ferreira P."/>
            <person name="Findley K."/>
            <person name="Foster B."/>
            <person name="Gaskell J."/>
            <person name="Glotzer D."/>
            <person name="Gorecki P."/>
            <person name="Heitman J."/>
            <person name="Hesse C."/>
            <person name="Hori C."/>
            <person name="Igarashi K."/>
            <person name="Jurgens J.A."/>
            <person name="Kallen N."/>
            <person name="Kersten P."/>
            <person name="Kohler A."/>
            <person name="Kuees U."/>
            <person name="Kumar T.K.A."/>
            <person name="Kuo A."/>
            <person name="LaButti K."/>
            <person name="Larrondo L.F."/>
            <person name="Lindquist E."/>
            <person name="Ling A."/>
            <person name="Lombard V."/>
            <person name="Lucas S."/>
            <person name="Lundell T."/>
            <person name="Martin R."/>
            <person name="McLaughlin D.J."/>
            <person name="Morgenstern I."/>
            <person name="Morin E."/>
            <person name="Murat C."/>
            <person name="Nagy L.G."/>
            <person name="Nolan M."/>
            <person name="Ohm R.A."/>
            <person name="Patyshakuliyeva A."/>
            <person name="Rokas A."/>
            <person name="Ruiz-Duenas F.J."/>
            <person name="Sabat G."/>
            <person name="Salamov A."/>
            <person name="Samejima M."/>
            <person name="Schmutz J."/>
            <person name="Slot J.C."/>
            <person name="St John F."/>
            <person name="Stenlid J."/>
            <person name="Sun H."/>
            <person name="Sun S."/>
            <person name="Syed K."/>
            <person name="Tsang A."/>
            <person name="Wiebenga A."/>
            <person name="Young D."/>
            <person name="Pisabarro A."/>
            <person name="Eastwood D.C."/>
            <person name="Martin F."/>
            <person name="Cullen D."/>
            <person name="Grigoriev I.V."/>
            <person name="Hibbett D.S."/>
        </authorList>
    </citation>
    <scope>NUCLEOTIDE SEQUENCE [LARGE SCALE GENOMIC DNA]</scope>
    <source>
        <strain evidence="2">FP-91666</strain>
    </source>
</reference>
<dbReference type="AlphaFoldDB" id="R7S031"/>
<protein>
    <submittedName>
        <fullName evidence="1">Uncharacterized protein</fullName>
    </submittedName>
</protein>
<organism evidence="1 2">
    <name type="scientific">Stereum hirsutum (strain FP-91666)</name>
    <name type="common">White-rot fungus</name>
    <dbReference type="NCBI Taxonomy" id="721885"/>
    <lineage>
        <taxon>Eukaryota</taxon>
        <taxon>Fungi</taxon>
        <taxon>Dikarya</taxon>
        <taxon>Basidiomycota</taxon>
        <taxon>Agaricomycotina</taxon>
        <taxon>Agaricomycetes</taxon>
        <taxon>Russulales</taxon>
        <taxon>Stereaceae</taxon>
        <taxon>Stereum</taxon>
    </lineage>
</organism>
<keyword evidence="2" id="KW-1185">Reference proteome</keyword>
<evidence type="ECO:0000313" key="2">
    <source>
        <dbReference type="Proteomes" id="UP000053927"/>
    </source>
</evidence>
<sequence length="111" mass="12289">GPSISVRISWPGYAFWSRQIPTRDFRTPPQPVTRAKLAKNVAKTVERFITEHQNRSMDDAGDAGSAAANQKWKIGGPDGIQATDLVLLHLENVSKSSWQVALQLLHPRSSQ</sequence>
<dbReference type="Proteomes" id="UP000053927">
    <property type="component" value="Unassembled WGS sequence"/>
</dbReference>
<dbReference type="KEGG" id="shs:STEHIDRAFT_33963"/>
<dbReference type="GeneID" id="18804491"/>
<proteinExistence type="predicted"/>
<dbReference type="EMBL" id="JH687398">
    <property type="protein sequence ID" value="EIM80463.1"/>
    <property type="molecule type" value="Genomic_DNA"/>
</dbReference>
<accession>R7S031</accession>
<dbReference type="OrthoDB" id="3269405at2759"/>
<dbReference type="OMA" id="ERATPHE"/>
<gene>
    <name evidence="1" type="ORF">STEHIDRAFT_33963</name>
</gene>
<feature type="non-terminal residue" evidence="1">
    <location>
        <position position="1"/>
    </location>
</feature>